<proteinExistence type="predicted"/>
<dbReference type="Proteomes" id="UP001597296">
    <property type="component" value="Unassembled WGS sequence"/>
</dbReference>
<evidence type="ECO:0000256" key="1">
    <source>
        <dbReference type="SAM" id="Phobius"/>
    </source>
</evidence>
<dbReference type="RefSeq" id="WP_377318053.1">
    <property type="nucleotide sequence ID" value="NZ_JBHUIY010000037.1"/>
</dbReference>
<protein>
    <recommendedName>
        <fullName evidence="4">GDSL-like Lipase/Acylhydrolase family protein</fullName>
    </recommendedName>
</protein>
<keyword evidence="1" id="KW-0812">Transmembrane</keyword>
<accession>A0ABW5CD20</accession>
<evidence type="ECO:0008006" key="4">
    <source>
        <dbReference type="Google" id="ProtNLM"/>
    </source>
</evidence>
<keyword evidence="3" id="KW-1185">Reference proteome</keyword>
<dbReference type="Gene3D" id="3.40.50.1110">
    <property type="entry name" value="SGNH hydrolase"/>
    <property type="match status" value="1"/>
</dbReference>
<evidence type="ECO:0000313" key="2">
    <source>
        <dbReference type="EMBL" id="MFD2235145.1"/>
    </source>
</evidence>
<keyword evidence="1" id="KW-1133">Transmembrane helix</keyword>
<name>A0ABW5CD20_9PROT</name>
<reference evidence="3" key="1">
    <citation type="journal article" date="2019" name="Int. J. Syst. Evol. Microbiol.">
        <title>The Global Catalogue of Microorganisms (GCM) 10K type strain sequencing project: providing services to taxonomists for standard genome sequencing and annotation.</title>
        <authorList>
            <consortium name="The Broad Institute Genomics Platform"/>
            <consortium name="The Broad Institute Genome Sequencing Center for Infectious Disease"/>
            <person name="Wu L."/>
            <person name="Ma J."/>
        </authorList>
    </citation>
    <scope>NUCLEOTIDE SEQUENCE [LARGE SCALE GENOMIC DNA]</scope>
    <source>
        <strain evidence="3">KCTC 15012</strain>
    </source>
</reference>
<dbReference type="EMBL" id="JBHUIY010000037">
    <property type="protein sequence ID" value="MFD2235145.1"/>
    <property type="molecule type" value="Genomic_DNA"/>
</dbReference>
<dbReference type="SUPFAM" id="SSF52266">
    <property type="entry name" value="SGNH hydrolase"/>
    <property type="match status" value="1"/>
</dbReference>
<comment type="caution">
    <text evidence="2">The sequence shown here is derived from an EMBL/GenBank/DDBJ whole genome shotgun (WGS) entry which is preliminary data.</text>
</comment>
<dbReference type="InterPro" id="IPR036514">
    <property type="entry name" value="SGNH_hydro_sf"/>
</dbReference>
<gene>
    <name evidence="2" type="ORF">ACFSNB_15130</name>
</gene>
<evidence type="ECO:0000313" key="3">
    <source>
        <dbReference type="Proteomes" id="UP001597296"/>
    </source>
</evidence>
<feature type="transmembrane region" description="Helical" evidence="1">
    <location>
        <begin position="142"/>
        <end position="161"/>
    </location>
</feature>
<keyword evidence="1" id="KW-0472">Membrane</keyword>
<feature type="transmembrane region" description="Helical" evidence="1">
    <location>
        <begin position="16"/>
        <end position="36"/>
    </location>
</feature>
<feature type="transmembrane region" description="Helical" evidence="1">
    <location>
        <begin position="182"/>
        <end position="206"/>
    </location>
</feature>
<sequence length="592" mass="64997">MTAKIVSDSARAGRRAGWIAGALAFAGILALALFLVRFPVERTLIPQQIAPVANDGPGFRVGLSGVGRLIEGDDLRAPDVSGLELREDGRLLGPPHSLHADIADSGAGRYSHWRRGLVFSSSDNSDPRVNGRVYTYTGIARFPWWLGPIGLVCLVTAGWIGRVHLARFLAKCGMSSARMARFRAGFALVGINLAVLIAGLALVFGAGEAYLRLTQPFPSEHWPSRFDPAVGFLFEPDAEIRHTNHLDFWVAQRSNGLGFLDRTPPTPEQAAAGCHVALIGDSFVEAAQVPLADKVQILLEAMAARAMPAAGISVSAWGYSGTGQLNQIPFYDHYARSLHPKLIVLVFVANDFANNSSALEALRNGWDPDHSPRVQAVRAEDGTIRLQPIDPDWNRYLLPAKPGGAARNMLLPWSFFATWLQTQIAAMLPQAKTDPALATITQTLVARPRYRDLLREWVPTTVGALDEPFRREDFLPPVFQEAIDFTGFALDEFQRRAETDHARLVILATHSLRVHGDGPFHYLKRLADARSIPVIDQWDYIKAAGGDVGAANFRHDGHWTPAGHRWAAEALLAWMRDNPSWCAALPQKNREN</sequence>
<organism evidence="2 3">
    <name type="scientific">Phaeospirillum tilakii</name>
    <dbReference type="NCBI Taxonomy" id="741673"/>
    <lineage>
        <taxon>Bacteria</taxon>
        <taxon>Pseudomonadati</taxon>
        <taxon>Pseudomonadota</taxon>
        <taxon>Alphaproteobacteria</taxon>
        <taxon>Rhodospirillales</taxon>
        <taxon>Rhodospirillaceae</taxon>
        <taxon>Phaeospirillum</taxon>
    </lineage>
</organism>